<evidence type="ECO:0000313" key="9">
    <source>
        <dbReference type="EMBL" id="TDG67244.1"/>
    </source>
</evidence>
<dbReference type="Gene3D" id="3.40.640.10">
    <property type="entry name" value="Type I PLP-dependent aspartate aminotransferase-like (Major domain)"/>
    <property type="match status" value="1"/>
</dbReference>
<dbReference type="GO" id="GO:0000105">
    <property type="term" value="P:L-histidine biosynthetic process"/>
    <property type="evidence" value="ECO:0007669"/>
    <property type="project" value="UniProtKB-UniRule"/>
</dbReference>
<comment type="catalytic activity">
    <reaction evidence="7">
        <text>L-histidinol phosphate + 2-oxoglutarate = 3-(imidazol-4-yl)-2-oxopropyl phosphate + L-glutamate</text>
        <dbReference type="Rhea" id="RHEA:23744"/>
        <dbReference type="ChEBI" id="CHEBI:16810"/>
        <dbReference type="ChEBI" id="CHEBI:29985"/>
        <dbReference type="ChEBI" id="CHEBI:57766"/>
        <dbReference type="ChEBI" id="CHEBI:57980"/>
        <dbReference type="EC" id="2.6.1.9"/>
    </reaction>
</comment>
<evidence type="ECO:0000256" key="3">
    <source>
        <dbReference type="ARBA" id="ARBA00022576"/>
    </source>
</evidence>
<evidence type="ECO:0000256" key="1">
    <source>
        <dbReference type="ARBA" id="ARBA00001933"/>
    </source>
</evidence>
<gene>
    <name evidence="7" type="primary">hisC</name>
    <name evidence="9" type="ORF">C5L23_000198</name>
</gene>
<feature type="domain" description="Aminotransferase class I/classII large" evidence="8">
    <location>
        <begin position="29"/>
        <end position="345"/>
    </location>
</feature>
<dbReference type="RefSeq" id="WP_010008311.1">
    <property type="nucleotide sequence ID" value="NZ_JAGYGP010000005.1"/>
</dbReference>
<comment type="subunit">
    <text evidence="2 7">Homodimer.</text>
</comment>
<name>A0A4R5N6I4_9LACO</name>
<dbReference type="PANTHER" id="PTHR43643">
    <property type="entry name" value="HISTIDINOL-PHOSPHATE AMINOTRANSFERASE 2"/>
    <property type="match status" value="1"/>
</dbReference>
<dbReference type="InterPro" id="IPR015421">
    <property type="entry name" value="PyrdxlP-dep_Trfase_major"/>
</dbReference>
<sequence length="360" mass="39915">MKPTIKNIQPYVAEAPVQAIQQAYHLDHIARLSANENVYGASPKVYEALQQLNQDVLNYYPDGNANDLRQALSQLTGIADEKFLFGNGADELISLISRVFLTSDSNIVIQAPTFGAYRTEANIEGAEVRAIPVFEQNGHTDFSGMLDAIDEKTSLVWLVNPNNPTGVFEPVTDIENFLNQLPSDVVLVVDEAYYDFVNNQKATALPLLATHDNLIVVRTLSKAYGLANLRIGWLATNATIHRDINAIRAPYNLSSYQIAGGVAAIEDQDYLQKVVAGIQDERTKWLAVLDSLNVPYYVSDTNFLWFKVADAKRLGEQLLSQGVQVNSRLNPQWIRIAIGLPEDNLLAQKITSKYIHTAAQ</sequence>
<dbReference type="InterPro" id="IPR015424">
    <property type="entry name" value="PyrdxlP-dep_Trfase"/>
</dbReference>
<keyword evidence="6 7" id="KW-0368">Histidine biosynthesis</keyword>
<proteinExistence type="inferred from homology"/>
<evidence type="ECO:0000256" key="2">
    <source>
        <dbReference type="ARBA" id="ARBA00011738"/>
    </source>
</evidence>
<dbReference type="Pfam" id="PF00155">
    <property type="entry name" value="Aminotran_1_2"/>
    <property type="match status" value="1"/>
</dbReference>
<evidence type="ECO:0000256" key="5">
    <source>
        <dbReference type="ARBA" id="ARBA00022898"/>
    </source>
</evidence>
<dbReference type="GO" id="GO:0030170">
    <property type="term" value="F:pyridoxal phosphate binding"/>
    <property type="evidence" value="ECO:0007669"/>
    <property type="project" value="InterPro"/>
</dbReference>
<comment type="cofactor">
    <cofactor evidence="1 7">
        <name>pyridoxal 5'-phosphate</name>
        <dbReference type="ChEBI" id="CHEBI:597326"/>
    </cofactor>
</comment>
<evidence type="ECO:0000256" key="4">
    <source>
        <dbReference type="ARBA" id="ARBA00022679"/>
    </source>
</evidence>
<keyword evidence="10" id="KW-1185">Reference proteome</keyword>
<dbReference type="SUPFAM" id="SSF53383">
    <property type="entry name" value="PLP-dependent transferases"/>
    <property type="match status" value="1"/>
</dbReference>
<keyword evidence="3 7" id="KW-0032">Aminotransferase</keyword>
<comment type="similarity">
    <text evidence="7">Belongs to the class-II pyridoxal-phosphate-dependent aminotransferase family. Histidinol-phosphate aminotransferase subfamily.</text>
</comment>
<keyword evidence="4 7" id="KW-0808">Transferase</keyword>
<keyword evidence="5 7" id="KW-0663">Pyridoxal phosphate</keyword>
<dbReference type="PANTHER" id="PTHR43643:SF3">
    <property type="entry name" value="HISTIDINOL-PHOSPHATE AMINOTRANSFERASE"/>
    <property type="match status" value="1"/>
</dbReference>
<protein>
    <recommendedName>
        <fullName evidence="7">Histidinol-phosphate aminotransferase</fullName>
        <ecNumber evidence="7">2.6.1.9</ecNumber>
    </recommendedName>
    <alternativeName>
        <fullName evidence="7">Imidazole acetol-phosphate transaminase</fullName>
    </alternativeName>
</protein>
<dbReference type="GO" id="GO:0004400">
    <property type="term" value="F:histidinol-phosphate transaminase activity"/>
    <property type="evidence" value="ECO:0007669"/>
    <property type="project" value="UniProtKB-UniRule"/>
</dbReference>
<dbReference type="HAMAP" id="MF_01023">
    <property type="entry name" value="HisC_aminotrans_2"/>
    <property type="match status" value="1"/>
</dbReference>
<dbReference type="AlphaFoldDB" id="A0A4R5N6I4"/>
<dbReference type="InterPro" id="IPR004839">
    <property type="entry name" value="Aminotransferase_I/II_large"/>
</dbReference>
<dbReference type="InterPro" id="IPR050106">
    <property type="entry name" value="HistidinolP_aminotransfase"/>
</dbReference>
<dbReference type="STRING" id="907931.GCA_000165675_00522"/>
<evidence type="ECO:0000256" key="7">
    <source>
        <dbReference type="HAMAP-Rule" id="MF_01023"/>
    </source>
</evidence>
<evidence type="ECO:0000256" key="6">
    <source>
        <dbReference type="ARBA" id="ARBA00023102"/>
    </source>
</evidence>
<dbReference type="EMBL" id="PUFI01000016">
    <property type="protein sequence ID" value="TDG67244.1"/>
    <property type="molecule type" value="Genomic_DNA"/>
</dbReference>
<organism evidence="9 10">
    <name type="scientific">Leuconostoc fallax</name>
    <dbReference type="NCBI Taxonomy" id="1251"/>
    <lineage>
        <taxon>Bacteria</taxon>
        <taxon>Bacillati</taxon>
        <taxon>Bacillota</taxon>
        <taxon>Bacilli</taxon>
        <taxon>Lactobacillales</taxon>
        <taxon>Lactobacillaceae</taxon>
        <taxon>Leuconostoc</taxon>
    </lineage>
</organism>
<dbReference type="NCBIfam" id="TIGR01141">
    <property type="entry name" value="hisC"/>
    <property type="match status" value="1"/>
</dbReference>
<comment type="caution">
    <text evidence="9">The sequence shown here is derived from an EMBL/GenBank/DDBJ whole genome shotgun (WGS) entry which is preliminary data.</text>
</comment>
<dbReference type="InterPro" id="IPR005861">
    <property type="entry name" value="HisP_aminotrans"/>
</dbReference>
<keyword evidence="7" id="KW-0028">Amino-acid biosynthesis</keyword>
<dbReference type="CDD" id="cd00609">
    <property type="entry name" value="AAT_like"/>
    <property type="match status" value="1"/>
</dbReference>
<dbReference type="Gene3D" id="3.90.1150.10">
    <property type="entry name" value="Aspartate Aminotransferase, domain 1"/>
    <property type="match status" value="1"/>
</dbReference>
<dbReference type="InterPro" id="IPR015422">
    <property type="entry name" value="PyrdxlP-dep_Trfase_small"/>
</dbReference>
<dbReference type="Proteomes" id="UP000295681">
    <property type="component" value="Unassembled WGS sequence"/>
</dbReference>
<dbReference type="EC" id="2.6.1.9" evidence="7"/>
<comment type="pathway">
    <text evidence="7">Amino-acid biosynthesis; L-histidine biosynthesis; L-histidine from 5-phospho-alpha-D-ribose 1-diphosphate: step 7/9.</text>
</comment>
<dbReference type="UniPathway" id="UPA00031">
    <property type="reaction ID" value="UER00012"/>
</dbReference>
<reference evidence="9 10" key="1">
    <citation type="journal article" date="2019" name="Appl. Microbiol. Biotechnol.">
        <title>Uncovering carbohydrate metabolism through a genotype-phenotype association study of 56 lactic acid bacteria genomes.</title>
        <authorList>
            <person name="Buron-Moles G."/>
            <person name="Chailyan A."/>
            <person name="Dolejs I."/>
            <person name="Forster J."/>
            <person name="Miks M.H."/>
        </authorList>
    </citation>
    <scope>NUCLEOTIDE SEQUENCE [LARGE SCALE GENOMIC DNA]</scope>
    <source>
        <strain evidence="9 10">ATCC 700006</strain>
    </source>
</reference>
<evidence type="ECO:0000313" key="10">
    <source>
        <dbReference type="Proteomes" id="UP000295681"/>
    </source>
</evidence>
<evidence type="ECO:0000259" key="8">
    <source>
        <dbReference type="Pfam" id="PF00155"/>
    </source>
</evidence>
<accession>A0A4R5N6I4</accession>
<feature type="modified residue" description="N6-(pyridoxal phosphate)lysine" evidence="7">
    <location>
        <position position="222"/>
    </location>
</feature>